<evidence type="ECO:0000313" key="3">
    <source>
        <dbReference type="EMBL" id="KAE8971659.1"/>
    </source>
</evidence>
<feature type="compositionally biased region" description="Gly residues" evidence="1">
    <location>
        <begin position="266"/>
        <end position="276"/>
    </location>
</feature>
<feature type="region of interest" description="Disordered" evidence="1">
    <location>
        <begin position="128"/>
        <end position="173"/>
    </location>
</feature>
<dbReference type="InterPro" id="IPR049203">
    <property type="entry name" value="DUF6818"/>
</dbReference>
<proteinExistence type="predicted"/>
<reference evidence="3 4" key="1">
    <citation type="submission" date="2018-09" db="EMBL/GenBank/DDBJ databases">
        <title>Genomic investigation of the strawberry pathogen Phytophthora fragariae indicates pathogenicity is determined by transcriptional variation in three key races.</title>
        <authorList>
            <person name="Adams T.M."/>
            <person name="Armitage A.D."/>
            <person name="Sobczyk M.K."/>
            <person name="Bates H.J."/>
            <person name="Dunwell J.M."/>
            <person name="Nellist C.F."/>
            <person name="Harrison R.J."/>
        </authorList>
    </citation>
    <scope>NUCLEOTIDE SEQUENCE [LARGE SCALE GENOMIC DNA]</scope>
    <source>
        <strain evidence="3 4">SCRP245</strain>
    </source>
</reference>
<protein>
    <recommendedName>
        <fullName evidence="2">DUF6818 domain-containing protein</fullName>
    </recommendedName>
</protein>
<name>A0A6A3HMI8_9STRA</name>
<evidence type="ECO:0000313" key="4">
    <source>
        <dbReference type="Proteomes" id="UP000460718"/>
    </source>
</evidence>
<organism evidence="3 4">
    <name type="scientific">Phytophthora fragariae</name>
    <dbReference type="NCBI Taxonomy" id="53985"/>
    <lineage>
        <taxon>Eukaryota</taxon>
        <taxon>Sar</taxon>
        <taxon>Stramenopiles</taxon>
        <taxon>Oomycota</taxon>
        <taxon>Peronosporomycetes</taxon>
        <taxon>Peronosporales</taxon>
        <taxon>Peronosporaceae</taxon>
        <taxon>Phytophthora</taxon>
    </lineage>
</organism>
<dbReference type="EMBL" id="QXFW01003301">
    <property type="protein sequence ID" value="KAE8971659.1"/>
    <property type="molecule type" value="Genomic_DNA"/>
</dbReference>
<sequence>MTKAAKTKTKGKNFTKNEITRMLDVVEAIIPFGAEQWQNAASQFNTNIPAGWTERDGDSLKRKFQKLVRVPKPTGKKYMRAKRLQYAIEASLAVVQLHDNFSDEEFEEGDPDHGTMNADVEAANTVPMTASSPLSPVADSQLAQTPPATLSRPADPSTPLQATPRAGLEPSELAELSASLGKRSAASAAVSLSQTARRRIKLDRIINTVNNDIQASQNASDPSQSMMAMLMAMEERQQARDAQYRHERDTDNQQMMMMLLVRLVESGGGAESGGEQHGNDAEAGLENKVE</sequence>
<gene>
    <name evidence="3" type="ORF">PF011_g25952</name>
</gene>
<dbReference type="PANTHER" id="PTHR34409">
    <property type="entry name" value="SET DOMAIN-CONTAINING PROTEIN"/>
    <property type="match status" value="1"/>
</dbReference>
<feature type="compositionally biased region" description="Basic and acidic residues" evidence="1">
    <location>
        <begin position="277"/>
        <end position="290"/>
    </location>
</feature>
<feature type="region of interest" description="Disordered" evidence="1">
    <location>
        <begin position="266"/>
        <end position="290"/>
    </location>
</feature>
<dbReference type="PANTHER" id="PTHR34409:SF1">
    <property type="entry name" value="MYB-LIKE DOMAIN-CONTAINING PROTEIN"/>
    <property type="match status" value="1"/>
</dbReference>
<comment type="caution">
    <text evidence="3">The sequence shown here is derived from an EMBL/GenBank/DDBJ whole genome shotgun (WGS) entry which is preliminary data.</text>
</comment>
<accession>A0A6A3HMI8</accession>
<evidence type="ECO:0000259" key="2">
    <source>
        <dbReference type="Pfam" id="PF20681"/>
    </source>
</evidence>
<feature type="domain" description="DUF6818" evidence="2">
    <location>
        <begin position="31"/>
        <end position="104"/>
    </location>
</feature>
<dbReference type="Proteomes" id="UP000460718">
    <property type="component" value="Unassembled WGS sequence"/>
</dbReference>
<dbReference type="Pfam" id="PF20681">
    <property type="entry name" value="DUF6818"/>
    <property type="match status" value="1"/>
</dbReference>
<dbReference type="AlphaFoldDB" id="A0A6A3HMI8"/>
<evidence type="ECO:0000256" key="1">
    <source>
        <dbReference type="SAM" id="MobiDB-lite"/>
    </source>
</evidence>